<gene>
    <name evidence="2" type="ORF">IAB37_04455</name>
</gene>
<dbReference type="InterPro" id="IPR009057">
    <property type="entry name" value="Homeodomain-like_sf"/>
</dbReference>
<dbReference type="Pfam" id="PF08765">
    <property type="entry name" value="Mor"/>
    <property type="match status" value="1"/>
</dbReference>
<feature type="domain" description="Mor transcription activator" evidence="1">
    <location>
        <begin position="14"/>
        <end position="92"/>
    </location>
</feature>
<dbReference type="NCBIfam" id="NF040785">
    <property type="entry name" value="CD3324_fam"/>
    <property type="match status" value="1"/>
</dbReference>
<dbReference type="EMBL" id="DVHA01000145">
    <property type="protein sequence ID" value="HIR60807.1"/>
    <property type="molecule type" value="Genomic_DNA"/>
</dbReference>
<reference evidence="2" key="2">
    <citation type="journal article" date="2021" name="PeerJ">
        <title>Extensive microbial diversity within the chicken gut microbiome revealed by metagenomics and culture.</title>
        <authorList>
            <person name="Gilroy R."/>
            <person name="Ravi A."/>
            <person name="Getino M."/>
            <person name="Pursley I."/>
            <person name="Horton D.L."/>
            <person name="Alikhan N.F."/>
            <person name="Baker D."/>
            <person name="Gharbi K."/>
            <person name="Hall N."/>
            <person name="Watson M."/>
            <person name="Adriaenssens E.M."/>
            <person name="Foster-Nyarko E."/>
            <person name="Jarju S."/>
            <person name="Secka A."/>
            <person name="Antonio M."/>
            <person name="Oren A."/>
            <person name="Chaudhuri R.R."/>
            <person name="La Ragione R."/>
            <person name="Hildebrand F."/>
            <person name="Pallen M.J."/>
        </authorList>
    </citation>
    <scope>NUCLEOTIDE SEQUENCE</scope>
    <source>
        <strain evidence="2">CHK189-12415</strain>
    </source>
</reference>
<accession>A0A9D1DXG2</accession>
<dbReference type="PANTHER" id="PTHR37812:SF1">
    <property type="entry name" value="MU-LIKE PROPHAGE FLUMU PROTEIN C"/>
    <property type="match status" value="1"/>
</dbReference>
<proteinExistence type="predicted"/>
<dbReference type="Gene3D" id="1.10.10.60">
    <property type="entry name" value="Homeodomain-like"/>
    <property type="match status" value="1"/>
</dbReference>
<organism evidence="2 3">
    <name type="scientific">Candidatus Faecivivens stercoravium</name>
    <dbReference type="NCBI Taxonomy" id="2840803"/>
    <lineage>
        <taxon>Bacteria</taxon>
        <taxon>Bacillati</taxon>
        <taxon>Bacillota</taxon>
        <taxon>Clostridia</taxon>
        <taxon>Eubacteriales</taxon>
        <taxon>Oscillospiraceae</taxon>
        <taxon>Oscillospiraceae incertae sedis</taxon>
        <taxon>Candidatus Faecivivens</taxon>
    </lineage>
</organism>
<evidence type="ECO:0000313" key="3">
    <source>
        <dbReference type="Proteomes" id="UP000824241"/>
    </source>
</evidence>
<protein>
    <recommendedName>
        <fullName evidence="1">Mor transcription activator domain-containing protein</fullName>
    </recommendedName>
</protein>
<dbReference type="PANTHER" id="PTHR37812">
    <property type="entry name" value="MU-LIKE PROPHAGE FLUMU PROTEIN C"/>
    <property type="match status" value="1"/>
</dbReference>
<dbReference type="AlphaFoldDB" id="A0A9D1DXG2"/>
<dbReference type="SUPFAM" id="SSF46689">
    <property type="entry name" value="Homeodomain-like"/>
    <property type="match status" value="1"/>
</dbReference>
<sequence length="94" mass="11113">MEYIKAETVLPPELLREVQRYVDGRILYIPRAAGARRGWGEKTAARETLRARDEAIYRDYRQGLPADQLAEKYFLSRKSIERIVTRMRREKQDG</sequence>
<dbReference type="Proteomes" id="UP000824241">
    <property type="component" value="Unassembled WGS sequence"/>
</dbReference>
<dbReference type="InterPro" id="IPR049739">
    <property type="entry name" value="YraL-like"/>
</dbReference>
<name>A0A9D1DXG2_9FIRM</name>
<comment type="caution">
    <text evidence="2">The sequence shown here is derived from an EMBL/GenBank/DDBJ whole genome shotgun (WGS) entry which is preliminary data.</text>
</comment>
<evidence type="ECO:0000259" key="1">
    <source>
        <dbReference type="Pfam" id="PF08765"/>
    </source>
</evidence>
<reference evidence="2" key="1">
    <citation type="submission" date="2020-10" db="EMBL/GenBank/DDBJ databases">
        <authorList>
            <person name="Gilroy R."/>
        </authorList>
    </citation>
    <scope>NUCLEOTIDE SEQUENCE</scope>
    <source>
        <strain evidence="2">CHK189-12415</strain>
    </source>
</reference>
<dbReference type="InterPro" id="IPR052411">
    <property type="entry name" value="c-mor_Regulatory_Protein"/>
</dbReference>
<dbReference type="InterPro" id="IPR014875">
    <property type="entry name" value="Mor_transcription_activator"/>
</dbReference>
<evidence type="ECO:0000313" key="2">
    <source>
        <dbReference type="EMBL" id="HIR60807.1"/>
    </source>
</evidence>